<accession>A0ACB8AXF6</accession>
<evidence type="ECO:0000313" key="2">
    <source>
        <dbReference type="Proteomes" id="UP000790709"/>
    </source>
</evidence>
<dbReference type="EMBL" id="MU266894">
    <property type="protein sequence ID" value="KAH7917939.1"/>
    <property type="molecule type" value="Genomic_DNA"/>
</dbReference>
<sequence>MLTVFQRPANKEELLNLRHVSACNVIKCIFGVLKRHLRILLLAPEYGLDIQGRVPAALCAIHNFLRHYND</sequence>
<comment type="caution">
    <text evidence="1">The sequence shown here is derived from an EMBL/GenBank/DDBJ whole genome shotgun (WGS) entry which is preliminary data.</text>
</comment>
<dbReference type="Proteomes" id="UP000790709">
    <property type="component" value="Unassembled WGS sequence"/>
</dbReference>
<reference evidence="1" key="1">
    <citation type="journal article" date="2021" name="New Phytol.">
        <title>Evolutionary innovations through gain and loss of genes in the ectomycorrhizal Boletales.</title>
        <authorList>
            <person name="Wu G."/>
            <person name="Miyauchi S."/>
            <person name="Morin E."/>
            <person name="Kuo A."/>
            <person name="Drula E."/>
            <person name="Varga T."/>
            <person name="Kohler A."/>
            <person name="Feng B."/>
            <person name="Cao Y."/>
            <person name="Lipzen A."/>
            <person name="Daum C."/>
            <person name="Hundley H."/>
            <person name="Pangilinan J."/>
            <person name="Johnson J."/>
            <person name="Barry K."/>
            <person name="LaButti K."/>
            <person name="Ng V."/>
            <person name="Ahrendt S."/>
            <person name="Min B."/>
            <person name="Choi I.G."/>
            <person name="Park H."/>
            <person name="Plett J.M."/>
            <person name="Magnuson J."/>
            <person name="Spatafora J.W."/>
            <person name="Nagy L.G."/>
            <person name="Henrissat B."/>
            <person name="Grigoriev I.V."/>
            <person name="Yang Z.L."/>
            <person name="Xu J."/>
            <person name="Martin F.M."/>
        </authorList>
    </citation>
    <scope>NUCLEOTIDE SEQUENCE</scope>
    <source>
        <strain evidence="1">KUC20120723A-06</strain>
    </source>
</reference>
<gene>
    <name evidence="1" type="ORF">BV22DRAFT_1025469</name>
</gene>
<proteinExistence type="predicted"/>
<organism evidence="1 2">
    <name type="scientific">Leucogyrophana mollusca</name>
    <dbReference type="NCBI Taxonomy" id="85980"/>
    <lineage>
        <taxon>Eukaryota</taxon>
        <taxon>Fungi</taxon>
        <taxon>Dikarya</taxon>
        <taxon>Basidiomycota</taxon>
        <taxon>Agaricomycotina</taxon>
        <taxon>Agaricomycetes</taxon>
        <taxon>Agaricomycetidae</taxon>
        <taxon>Boletales</taxon>
        <taxon>Boletales incertae sedis</taxon>
        <taxon>Leucogyrophana</taxon>
    </lineage>
</organism>
<evidence type="ECO:0000313" key="1">
    <source>
        <dbReference type="EMBL" id="KAH7917939.1"/>
    </source>
</evidence>
<keyword evidence="2" id="KW-1185">Reference proteome</keyword>
<name>A0ACB8AXF6_9AGAM</name>
<protein>
    <submittedName>
        <fullName evidence="1">Uncharacterized protein</fullName>
    </submittedName>
</protein>